<organism evidence="2 3">
    <name type="scientific">Streptomyces aquilus</name>
    <dbReference type="NCBI Taxonomy" id="2548456"/>
    <lineage>
        <taxon>Bacteria</taxon>
        <taxon>Bacillati</taxon>
        <taxon>Actinomycetota</taxon>
        <taxon>Actinomycetes</taxon>
        <taxon>Kitasatosporales</taxon>
        <taxon>Streptomycetaceae</taxon>
        <taxon>Streptomyces</taxon>
    </lineage>
</organism>
<evidence type="ECO:0000259" key="1">
    <source>
        <dbReference type="SMART" id="SM00860"/>
    </source>
</evidence>
<reference evidence="2 3" key="1">
    <citation type="submission" date="2018-12" db="EMBL/GenBank/DDBJ databases">
        <authorList>
            <person name="Li K."/>
        </authorList>
    </citation>
    <scope>NUCLEOTIDE SEQUENCE [LARGE SCALE GENOMIC DNA]</scope>
    <source>
        <strain evidence="3">CR22</strain>
    </source>
</reference>
<name>A0A3S9HRX4_9ACTN</name>
<dbReference type="SUPFAM" id="SSF160631">
    <property type="entry name" value="SMI1/KNR4-like"/>
    <property type="match status" value="1"/>
</dbReference>
<dbReference type="PANTHER" id="PTHR47432:SF1">
    <property type="entry name" value="CELL WALL ASSEMBLY REGULATOR SMI1"/>
    <property type="match status" value="1"/>
</dbReference>
<dbReference type="Pfam" id="PF09346">
    <property type="entry name" value="SMI1_KNR4"/>
    <property type="match status" value="1"/>
</dbReference>
<dbReference type="KEGG" id="saqu:EJC51_00755"/>
<feature type="domain" description="Knr4/Smi1-like" evidence="1">
    <location>
        <begin position="40"/>
        <end position="175"/>
    </location>
</feature>
<dbReference type="InterPro" id="IPR051873">
    <property type="entry name" value="KNR4/SMI1_regulator"/>
</dbReference>
<dbReference type="EMBL" id="CP034463">
    <property type="protein sequence ID" value="AZP14819.1"/>
    <property type="molecule type" value="Genomic_DNA"/>
</dbReference>
<dbReference type="InterPro" id="IPR018958">
    <property type="entry name" value="Knr4/Smi1-like_dom"/>
</dbReference>
<dbReference type="SMART" id="SM00860">
    <property type="entry name" value="SMI1_KNR4"/>
    <property type="match status" value="1"/>
</dbReference>
<proteinExistence type="predicted"/>
<dbReference type="AlphaFoldDB" id="A0A3S9HRX4"/>
<dbReference type="InterPro" id="IPR037883">
    <property type="entry name" value="Knr4/Smi1-like_sf"/>
</dbReference>
<sequence length="203" mass="22975">MSVPTGRIRRMTSSIPESWTRIETWLANNAPRTFAELAPPAERATIARAEEAIGLAFPPSLTESLLRHDGTADGVLLPPFWMMLSTRHIVDAWTSRTDIHGPERPDAETGDPEREYGPWWHRQWIPFATNGAGDHLVVDQRPTRQRGRIGAADHEVGCHFKTHPMWTSLPQLLDMTATAIETGGLLDCYERVVIDERELTWEF</sequence>
<keyword evidence="3" id="KW-1185">Reference proteome</keyword>
<evidence type="ECO:0000313" key="3">
    <source>
        <dbReference type="Proteomes" id="UP000280197"/>
    </source>
</evidence>
<gene>
    <name evidence="2" type="ORF">EJC51_00755</name>
</gene>
<protein>
    <submittedName>
        <fullName evidence="2">SMI1/KNR4 family protein</fullName>
    </submittedName>
</protein>
<accession>A0A3S9HRX4</accession>
<dbReference type="Gene3D" id="3.40.1580.10">
    <property type="entry name" value="SMI1/KNR4-like"/>
    <property type="match status" value="1"/>
</dbReference>
<dbReference type="PANTHER" id="PTHR47432">
    <property type="entry name" value="CELL WALL ASSEMBLY REGULATOR SMI1"/>
    <property type="match status" value="1"/>
</dbReference>
<evidence type="ECO:0000313" key="2">
    <source>
        <dbReference type="EMBL" id="AZP14819.1"/>
    </source>
</evidence>
<dbReference type="Proteomes" id="UP000280197">
    <property type="component" value="Chromosome"/>
</dbReference>